<dbReference type="InterPro" id="IPR057564">
    <property type="entry name" value="HEAT_ATR"/>
</dbReference>
<dbReference type="InterPro" id="IPR036940">
    <property type="entry name" value="PI3/4_kinase_cat_sf"/>
</dbReference>
<sequence length="2852" mass="316813">MNETSVKNPEEGGSRTPRTAVKRPRVVTEDSAPLREVLKAFGQRATALDGEVAACDNPPFELQAKLWTLVLDIRPYVLATLSSNVLEVPEEMNNLCHAGSRRVLKYLWFALRIYVSVARIAAVVPGVLLHSILTLLSLLPVLGAPHLLGKANEETLYNGLCQAFILLSSRSPSLFRQLFHALLRDDTMGAFVFPHATGKGRSYGRCVIKISDPPVVHGVSSDAESLFTSTIVADSVYEGVCVARALCNIMRELFESNVPFQPTLDRRDILLRLSCGLLTLDLQEGPLHMLAFGYSEPLEGASGGYAPDKPEIGLVTPFQTSAGALLRVMMSRGLLIKSIHGPRLLYTLLGHLSEMSCPDGVDWKVTWELELLRWLTETRVKSTTASNLIIAGELKEGDALAGDEAMASPHTLLETLAAKPNVLNHVIRALIGCVRRQTSPESLETGAVLLEMLKRAMSHVSCISSRLEEVFYDVAAEMMNALLDFSILQPMLWFADASPRPGVLHQMLKLFPLAEVQPVLRRELALRRGKVPREAYLLATANASVVLCDKNSVENTFSQAWQSLLSGESVMAADAVIILLRSTQQVEMEAVALSSLEALAAGRVTLQRLDSPLRVALLYASLVERLPLSRGGSKGALLVLRQLLLPRQGTLAMALWRTIGVLRGFRRRIAKLCQSSMGDAASSRGGEEEPRETASAVVRNTFGEITGVLDALAEITPNLSFEEAASSDAPMLFWQQMVALVTETLYVAELLRARATACGTLAGAPQAAEVLVLDDEAETEKPQETQNLEEDVFILTPSKQRRGRPQRRGSISAEEKDEAEEVCNDSANGSGGGVDEFLRGVSAPMEAIGWVARQVLFARPSQASDVLHDALLSFICLCVTLSPVRWDAMEEIALARGLNHSNRVIRHGYAALVVRVLLTRWNDASIVRVFRQNLTRAEGDKRLQQHLCLEALEAAFSGEFHAVLLEQGMCHDGSSPVAASLPLAITPAPEQGQQGAACRSVFEMCIEIWENDTFTMLTRSTALTAAHAIMFHFSWSLAALCWRDAGMIDTSFFEAMCDLEGSVVQEVALACLDDALPHCVLSEKGKEKLQRISLFDEPLSELSVLPRVMAYILLEYAQAPVAEKLEKVQRLLEFYSIPLEDLPERVRNVRAPLIVSLLYLEAGRRLRSADLRLEAAEVCPTEAGNSEAGGVLSNFNLAVELALRVVGCTPSADAVSQALVTPVTVKADVTGLTVDFFHVLDAMAELVGIGPFMVPHDVSPCIVRRCLCSLTLLIQLLGSHATTIAPKLPAILMHCSARPQLLRPVCVVWRELLTNCTAEYLKEHALTIVVDLLSMGQLAEDHGWGDEAEGGPLPLLEASMRIVYKASSQDTFWKWYFQVMGERNALIRRLRGEGGTHPAPLSETRGLEKGLPHTGCNATVVVAGFLSVVQSGSAKCNEAFVRALYQYLRNMDSQGRLEMTRAAELSPQFIPTLLNCACELREDNLECILSCVGMIGAAAHSHAPLLATERDTSSRSVPRSFSPASSGSGALRGMHFLPGEVLDWRTLAHKLLSVYCPWSLANTADPTKHDRAAYAVQQLLRVCTDAERRLVDRLPLEDTEPVDVNELQEYLWWSQLEPKCQQLLAGYTTTRYGKKVMRESELSSPVYKAGLSFHDWLDAWFCDLVERCEGTFGLMMGSLRNMAKGDQVLITCLVPLIIVHLLRMGSDVHFNAVLNEVTNLLHLASPVAPDKGGQDGSLYSQGIMREVATPGSRATGVEEHVQEVFQILENIEHLRLNLPRIVHKIRASRAGTLDLMEVTHVEAVCKRFILRVPWTIRAAAAVGIGSNMRALRHIESQQYLPSVHEVLNQDISLQRIFAALGDRDSSRSLHRTQVHQPEDSAFSYENNGEWGLALQASELVLQHQPNSINHQFTLLRCMQQLGQLHLMSRYSQALLMQYSRLPGEHRRGDSLEWEAKRAALQNYANEASWRLGEWERIETRQDLPISLASPIRAFTNLLYRRGTLREVFSACEAQRQKIAPVIRAAFRESYAQVHPHVVVLHALGDIETATETVTSLRREGKFDEEALPVRDAFLNRKALLQKLAALLQQRARLTETAPETQELLISLHRSIFRALDMKEEVTKTWMRHAKMLRDEGLREAALSAAKQSRLGDGYVDPSYYTTVAKLLYEMNMPNQAVEFAENVVNDALGPLVTRAKLRLLATRWRQETGFQTSQEVIAGYVSALKMNESEKAHHHLALFYEKLYRSIQNSAQEAGASLRASPDDVEDKKLVRNIESYVLQAIHHFGLALRLGSKTMVVSLPRMLTLWLNCSTPLAALTAKLGSAALLADSLLKKLNEMMERFLLQPGTSLPVTQLITALPQLLSRIGQDNTRVVGIVTDTIVKLMVEFPQQCLWQVLPITFGKQHQRSETARNAIVRKFVDRVPNQGKFVERMRDFFKSLIELCNCPAASLVASRSSSQASLAGKPFMQRIQLILPETRIILPTMANLSPNVMRVTENTAVFAGSAAFHSVEERVTIMSSLQKPKRITVISDEGAPVPFLCKARDEPRKDMRMMEIASLMNTFFLTDPEPRRKRFALRRYAVTALSDDCAIIEWVNNLVPFRRVVEDCYAMEGTGVRVSQVKAWKAMVDSGSLTKIDMLRKHIFPKTQPVFHNWFHGHFLSHQEWFNARNCYTQATALWSIAGHIVGLGDRHGENLMLDLRCGELLHVDFACLFDKGESLEIPERVRFRLTQNVVDGMGILGVDGPFRACCELALRCQMKNKTAVMSVVETLLHDPLVEWTRHSSLRQKNFDPRQLIGRVSRRLDGFLDLYSSTREKDTLALSCEGQVSRLISHSSAVENLAEMYVWWMPWL</sequence>
<dbReference type="GO" id="GO:0005634">
    <property type="term" value="C:nucleus"/>
    <property type="evidence" value="ECO:0007669"/>
    <property type="project" value="UniProtKB-SubCell"/>
</dbReference>
<dbReference type="OrthoDB" id="381190at2759"/>
<evidence type="ECO:0000256" key="10">
    <source>
        <dbReference type="ARBA" id="ARBA00023204"/>
    </source>
</evidence>
<evidence type="ECO:0000256" key="3">
    <source>
        <dbReference type="ARBA" id="ARBA00012513"/>
    </source>
</evidence>
<keyword evidence="4" id="KW-0723">Serine/threonine-protein kinase</keyword>
<dbReference type="Pfam" id="PF23593">
    <property type="entry name" value="HEAT_ATR"/>
    <property type="match status" value="1"/>
</dbReference>
<dbReference type="EC" id="2.7.11.1" evidence="3"/>
<evidence type="ECO:0000259" key="16">
    <source>
        <dbReference type="PROSITE" id="PS51190"/>
    </source>
</evidence>
<comment type="subcellular location">
    <subcellularLocation>
        <location evidence="1">Nucleus</location>
    </subcellularLocation>
</comment>
<proteinExistence type="inferred from homology"/>
<dbReference type="InterPro" id="IPR003151">
    <property type="entry name" value="PIK-rel_kinase_FAT"/>
</dbReference>
<feature type="region of interest" description="Disordered" evidence="12">
    <location>
        <begin position="799"/>
        <end position="828"/>
    </location>
</feature>
<keyword evidence="18" id="KW-1185">Reference proteome</keyword>
<dbReference type="Pfam" id="PF02260">
    <property type="entry name" value="FATC"/>
    <property type="match status" value="1"/>
</dbReference>
<organism evidence="17 18">
    <name type="scientific">Trypanosoma conorhini</name>
    <dbReference type="NCBI Taxonomy" id="83891"/>
    <lineage>
        <taxon>Eukaryota</taxon>
        <taxon>Discoba</taxon>
        <taxon>Euglenozoa</taxon>
        <taxon>Kinetoplastea</taxon>
        <taxon>Metakinetoplastina</taxon>
        <taxon>Trypanosomatida</taxon>
        <taxon>Trypanosomatidae</taxon>
        <taxon>Trypanosoma</taxon>
    </lineage>
</organism>
<dbReference type="RefSeq" id="XP_029230277.1">
    <property type="nucleotide sequence ID" value="XM_029369636.1"/>
</dbReference>
<keyword evidence="13" id="KW-0812">Transmembrane</keyword>
<feature type="domain" description="PI3K/PI4K catalytic" evidence="14">
    <location>
        <begin position="2511"/>
        <end position="2819"/>
    </location>
</feature>
<keyword evidence="8 17" id="KW-0418">Kinase</keyword>
<reference evidence="17 18" key="1">
    <citation type="journal article" date="2018" name="BMC Genomics">
        <title>Genomic comparison of Trypanosoma conorhini and Trypanosoma rangeli to Trypanosoma cruzi strains of high and low virulence.</title>
        <authorList>
            <person name="Bradwell K.R."/>
            <person name="Koparde V.N."/>
            <person name="Matveyev A.V."/>
            <person name="Serrano M.G."/>
            <person name="Alves J.M."/>
            <person name="Parikh H."/>
            <person name="Huang B."/>
            <person name="Lee V."/>
            <person name="Espinosa-Alvarez O."/>
            <person name="Ortiz P.A."/>
            <person name="Costa-Martins A.G."/>
            <person name="Teixeira M.M."/>
            <person name="Buck G.A."/>
        </authorList>
    </citation>
    <scope>NUCLEOTIDE SEQUENCE [LARGE SCALE GENOMIC DNA]</scope>
    <source>
        <strain evidence="17 18">025E</strain>
    </source>
</reference>
<dbReference type="InterPro" id="IPR000403">
    <property type="entry name" value="PI3/4_kinase_cat_dom"/>
</dbReference>
<comment type="similarity">
    <text evidence="2">Belongs to the PI3/PI4-kinase family. ATM subfamily.</text>
</comment>
<name>A0A422Q1C1_9TRYP</name>
<keyword evidence="13" id="KW-0472">Membrane</keyword>
<dbReference type="InterPro" id="IPR011009">
    <property type="entry name" value="Kinase-like_dom_sf"/>
</dbReference>
<dbReference type="SUPFAM" id="SSF56112">
    <property type="entry name" value="Protein kinase-like (PK-like)"/>
    <property type="match status" value="1"/>
</dbReference>
<dbReference type="InterPro" id="IPR012993">
    <property type="entry name" value="UME"/>
</dbReference>
<dbReference type="SMART" id="SM01343">
    <property type="entry name" value="FATC"/>
    <property type="match status" value="1"/>
</dbReference>
<keyword evidence="11" id="KW-0539">Nucleus</keyword>
<evidence type="ECO:0000259" key="15">
    <source>
        <dbReference type="PROSITE" id="PS51189"/>
    </source>
</evidence>
<evidence type="ECO:0000256" key="11">
    <source>
        <dbReference type="ARBA" id="ARBA00023242"/>
    </source>
</evidence>
<evidence type="ECO:0000259" key="14">
    <source>
        <dbReference type="PROSITE" id="PS50290"/>
    </source>
</evidence>
<dbReference type="Pfam" id="PF08064">
    <property type="entry name" value="UME"/>
    <property type="match status" value="1"/>
</dbReference>
<dbReference type="CDD" id="cd00892">
    <property type="entry name" value="PIKKc_ATR"/>
    <property type="match status" value="1"/>
</dbReference>
<gene>
    <name evidence="17" type="ORF">Tco025E_02712</name>
</gene>
<evidence type="ECO:0000313" key="18">
    <source>
        <dbReference type="Proteomes" id="UP000284403"/>
    </source>
</evidence>
<keyword evidence="10" id="KW-0234">DNA repair</keyword>
<keyword evidence="9" id="KW-0067">ATP-binding</keyword>
<dbReference type="GO" id="GO:0000723">
    <property type="term" value="P:telomere maintenance"/>
    <property type="evidence" value="ECO:0007669"/>
    <property type="project" value="TreeGrafter"/>
</dbReference>
<dbReference type="SMART" id="SM00146">
    <property type="entry name" value="PI3Kc"/>
    <property type="match status" value="1"/>
</dbReference>
<keyword evidence="5 17" id="KW-0808">Transferase</keyword>
<feature type="domain" description="FAT" evidence="15">
    <location>
        <begin position="1816"/>
        <end position="2402"/>
    </location>
</feature>
<evidence type="ECO:0000256" key="4">
    <source>
        <dbReference type="ARBA" id="ARBA00022527"/>
    </source>
</evidence>
<dbReference type="GO" id="GO:0000077">
    <property type="term" value="P:DNA damage checkpoint signaling"/>
    <property type="evidence" value="ECO:0007669"/>
    <property type="project" value="TreeGrafter"/>
</dbReference>
<dbReference type="PROSITE" id="PS51189">
    <property type="entry name" value="FAT"/>
    <property type="match status" value="1"/>
</dbReference>
<dbReference type="EMBL" id="MKKU01000111">
    <property type="protein sequence ID" value="RNF23811.1"/>
    <property type="molecule type" value="Genomic_DNA"/>
</dbReference>
<dbReference type="Proteomes" id="UP000284403">
    <property type="component" value="Unassembled WGS sequence"/>
</dbReference>
<keyword evidence="6" id="KW-0547">Nucleotide-binding</keyword>
<dbReference type="InterPro" id="IPR050517">
    <property type="entry name" value="DDR_Repair_Kinase"/>
</dbReference>
<evidence type="ECO:0000256" key="13">
    <source>
        <dbReference type="SAM" id="Phobius"/>
    </source>
</evidence>
<evidence type="ECO:0000313" key="17">
    <source>
        <dbReference type="EMBL" id="RNF23811.1"/>
    </source>
</evidence>
<dbReference type="GO" id="GO:0004674">
    <property type="term" value="F:protein serine/threonine kinase activity"/>
    <property type="evidence" value="ECO:0007669"/>
    <property type="project" value="UniProtKB-KW"/>
</dbReference>
<protein>
    <recommendedName>
        <fullName evidence="3">non-specific serine/threonine protein kinase</fullName>
        <ecNumber evidence="3">2.7.11.1</ecNumber>
    </recommendedName>
</protein>
<dbReference type="PROSITE" id="PS51190">
    <property type="entry name" value="FATC"/>
    <property type="match status" value="1"/>
</dbReference>
<evidence type="ECO:0000256" key="1">
    <source>
        <dbReference type="ARBA" id="ARBA00004123"/>
    </source>
</evidence>
<dbReference type="PANTHER" id="PTHR11139:SF69">
    <property type="entry name" value="SERINE_THREONINE-PROTEIN KINASE ATR"/>
    <property type="match status" value="1"/>
</dbReference>
<feature type="domain" description="FATC" evidence="16">
    <location>
        <begin position="2820"/>
        <end position="2852"/>
    </location>
</feature>
<dbReference type="GO" id="GO:0006281">
    <property type="term" value="P:DNA repair"/>
    <property type="evidence" value="ECO:0007669"/>
    <property type="project" value="UniProtKB-KW"/>
</dbReference>
<dbReference type="InterPro" id="IPR014009">
    <property type="entry name" value="PIK_FAT"/>
</dbReference>
<feature type="transmembrane region" description="Helical" evidence="13">
    <location>
        <begin position="111"/>
        <end position="139"/>
    </location>
</feature>
<keyword evidence="7" id="KW-0227">DNA damage</keyword>
<dbReference type="Gene3D" id="1.10.1070.11">
    <property type="entry name" value="Phosphatidylinositol 3-/4-kinase, catalytic domain"/>
    <property type="match status" value="1"/>
</dbReference>
<evidence type="ECO:0000256" key="8">
    <source>
        <dbReference type="ARBA" id="ARBA00022777"/>
    </source>
</evidence>
<evidence type="ECO:0000256" key="2">
    <source>
        <dbReference type="ARBA" id="ARBA00010769"/>
    </source>
</evidence>
<dbReference type="GeneID" id="40316323"/>
<keyword evidence="13" id="KW-1133">Transmembrane helix</keyword>
<evidence type="ECO:0000256" key="6">
    <source>
        <dbReference type="ARBA" id="ARBA00022741"/>
    </source>
</evidence>
<evidence type="ECO:0000256" key="9">
    <source>
        <dbReference type="ARBA" id="ARBA00022840"/>
    </source>
</evidence>
<comment type="caution">
    <text evidence="17">The sequence shown here is derived from an EMBL/GenBank/DDBJ whole genome shotgun (WGS) entry which is preliminary data.</text>
</comment>
<evidence type="ECO:0000256" key="12">
    <source>
        <dbReference type="SAM" id="MobiDB-lite"/>
    </source>
</evidence>
<dbReference type="Pfam" id="PF00454">
    <property type="entry name" value="PI3_PI4_kinase"/>
    <property type="match status" value="1"/>
</dbReference>
<dbReference type="Pfam" id="PF02259">
    <property type="entry name" value="FAT"/>
    <property type="match status" value="1"/>
</dbReference>
<dbReference type="GO" id="GO:0005694">
    <property type="term" value="C:chromosome"/>
    <property type="evidence" value="ECO:0007669"/>
    <property type="project" value="TreeGrafter"/>
</dbReference>
<accession>A0A422Q1C1</accession>
<dbReference type="InterPro" id="IPR003152">
    <property type="entry name" value="FATC_dom"/>
</dbReference>
<dbReference type="GO" id="GO:0005524">
    <property type="term" value="F:ATP binding"/>
    <property type="evidence" value="ECO:0007669"/>
    <property type="project" value="UniProtKB-KW"/>
</dbReference>
<dbReference type="PANTHER" id="PTHR11139">
    <property type="entry name" value="ATAXIA TELANGIECTASIA MUTATED ATM -RELATED"/>
    <property type="match status" value="1"/>
</dbReference>
<dbReference type="PROSITE" id="PS50290">
    <property type="entry name" value="PI3_4_KINASE_3"/>
    <property type="match status" value="1"/>
</dbReference>
<evidence type="ECO:0000256" key="7">
    <source>
        <dbReference type="ARBA" id="ARBA00022763"/>
    </source>
</evidence>
<evidence type="ECO:0000256" key="5">
    <source>
        <dbReference type="ARBA" id="ARBA00022679"/>
    </source>
</evidence>
<feature type="region of interest" description="Disordered" evidence="12">
    <location>
        <begin position="1"/>
        <end position="26"/>
    </location>
</feature>
<dbReference type="Gene3D" id="3.30.1010.10">
    <property type="entry name" value="Phosphatidylinositol 3-kinase Catalytic Subunit, Chain A, domain 4"/>
    <property type="match status" value="1"/>
</dbReference>